<feature type="domain" description="CBS" evidence="5">
    <location>
        <begin position="52"/>
        <end position="112"/>
    </location>
</feature>
<accession>A0A9Q0D2N7</accession>
<name>A0A9Q0D2N7_9POAL</name>
<dbReference type="OrthoDB" id="418595at2759"/>
<keyword evidence="1" id="KW-0677">Repeat</keyword>
<organism evidence="7 8">
    <name type="scientific">Rhynchospora breviuscula</name>
    <dbReference type="NCBI Taxonomy" id="2022672"/>
    <lineage>
        <taxon>Eukaryota</taxon>
        <taxon>Viridiplantae</taxon>
        <taxon>Streptophyta</taxon>
        <taxon>Embryophyta</taxon>
        <taxon>Tracheophyta</taxon>
        <taxon>Spermatophyta</taxon>
        <taxon>Magnoliopsida</taxon>
        <taxon>Liliopsida</taxon>
        <taxon>Poales</taxon>
        <taxon>Cyperaceae</taxon>
        <taxon>Cyperoideae</taxon>
        <taxon>Rhynchosporeae</taxon>
        <taxon>Rhynchospora</taxon>
    </lineage>
</organism>
<feature type="domain" description="CBS" evidence="5">
    <location>
        <begin position="292"/>
        <end position="352"/>
    </location>
</feature>
<dbReference type="AlphaFoldDB" id="A0A9Q0D2N7"/>
<feature type="domain" description="CBS" evidence="5">
    <location>
        <begin position="119"/>
        <end position="175"/>
    </location>
</feature>
<dbReference type="SUPFAM" id="SSF54277">
    <property type="entry name" value="CAD &amp; PB1 domains"/>
    <property type="match status" value="1"/>
</dbReference>
<evidence type="ECO:0000313" key="8">
    <source>
        <dbReference type="Proteomes" id="UP001151287"/>
    </source>
</evidence>
<dbReference type="InterPro" id="IPR000644">
    <property type="entry name" value="CBS_dom"/>
</dbReference>
<feature type="region of interest" description="Disordered" evidence="3">
    <location>
        <begin position="1"/>
        <end position="57"/>
    </location>
</feature>
<dbReference type="Pfam" id="PF00564">
    <property type="entry name" value="PB1"/>
    <property type="match status" value="1"/>
</dbReference>
<dbReference type="InterPro" id="IPR051462">
    <property type="entry name" value="CBS_domain-containing"/>
</dbReference>
<dbReference type="Pfam" id="PF00571">
    <property type="entry name" value="CBS"/>
    <property type="match status" value="4"/>
</dbReference>
<dbReference type="InterPro" id="IPR046342">
    <property type="entry name" value="CBS_dom_sf"/>
</dbReference>
<keyword evidence="8" id="KW-1185">Reference proteome</keyword>
<keyword evidence="4" id="KW-1133">Transmembrane helix</keyword>
<dbReference type="EMBL" id="JAMQYH010000001">
    <property type="protein sequence ID" value="KAJ1704182.1"/>
    <property type="molecule type" value="Genomic_DNA"/>
</dbReference>
<dbReference type="InterPro" id="IPR053793">
    <property type="entry name" value="PB1-like"/>
</dbReference>
<evidence type="ECO:0000256" key="1">
    <source>
        <dbReference type="ARBA" id="ARBA00022737"/>
    </source>
</evidence>
<sequence length="543" mass="59416">MQRMKPPPLRYKQPPPLPPPPQRKTDRDGAPGRGSKPTSPPHPNGDRTVKRLQKVKPLTLPEGTTVAETCKRMASRRVDSALITDPNGLLTGIITAEDIVKKVIAEGLRPDLTTVARAMTKNPIFIMADAPAIEAMQKMVQGKFRHLPVVENGEVIAIMDITKLLYEAISKMEKVAEQGQAIAAAVEGVEQQLGADTPGTPGSARHAFMENLWDKMFKPSLSTIIPETTIVPTVLSSDTALIAAQNMRDLKVSSVIVMAEDTLQGIITPKDLLARVVNQNLAPEDTPAEKAMTPNPECATLETSILDTLHMMHNGKFLHIPVLDKDGHVAACVDVLQLTHAAISMAEGNGSSLNEMANTMIHRFWDSTLHTPHHDEEYDTHSSDTSMGMTQEHGDGKHSTKMSPPHVSNSFVFKIEDQRGRVHRFSCVSESLEELVTAVNQRLGLESEMDTVQLLYEDDEGDKVVLMTDGDLIGAIYHARSVGWKVLKLYIDDPNLKMETTFATRRGISNPQRGWSAFQVGLMASAIALASVAIVVSLKHSNK</sequence>
<evidence type="ECO:0000313" key="7">
    <source>
        <dbReference type="EMBL" id="KAJ1704182.1"/>
    </source>
</evidence>
<proteinExistence type="predicted"/>
<keyword evidence="4" id="KW-0812">Transmembrane</keyword>
<feature type="domain" description="PB1" evidence="6">
    <location>
        <begin position="408"/>
        <end position="494"/>
    </location>
</feature>
<feature type="region of interest" description="Disordered" evidence="3">
    <location>
        <begin position="375"/>
        <end position="404"/>
    </location>
</feature>
<dbReference type="Gene3D" id="3.10.580.10">
    <property type="entry name" value="CBS-domain"/>
    <property type="match status" value="2"/>
</dbReference>
<dbReference type="SUPFAM" id="SSF54631">
    <property type="entry name" value="CBS-domain pair"/>
    <property type="match status" value="2"/>
</dbReference>
<dbReference type="Proteomes" id="UP001151287">
    <property type="component" value="Unassembled WGS sequence"/>
</dbReference>
<comment type="caution">
    <text evidence="7">The sequence shown here is derived from an EMBL/GenBank/DDBJ whole genome shotgun (WGS) entry which is preliminary data.</text>
</comment>
<dbReference type="SMART" id="SM00666">
    <property type="entry name" value="PB1"/>
    <property type="match status" value="1"/>
</dbReference>
<dbReference type="PROSITE" id="PS51371">
    <property type="entry name" value="CBS"/>
    <property type="match status" value="4"/>
</dbReference>
<feature type="compositionally biased region" description="Pro residues" evidence="3">
    <location>
        <begin position="1"/>
        <end position="22"/>
    </location>
</feature>
<protein>
    <submittedName>
        <fullName evidence="7">Uncharacterized protein</fullName>
    </submittedName>
</protein>
<dbReference type="PROSITE" id="PS51745">
    <property type="entry name" value="PB1"/>
    <property type="match status" value="1"/>
</dbReference>
<feature type="transmembrane region" description="Helical" evidence="4">
    <location>
        <begin position="515"/>
        <end position="538"/>
    </location>
</feature>
<evidence type="ECO:0000259" key="5">
    <source>
        <dbReference type="PROSITE" id="PS51371"/>
    </source>
</evidence>
<reference evidence="7" key="1">
    <citation type="journal article" date="2022" name="Cell">
        <title>Repeat-based holocentromeres influence genome architecture and karyotype evolution.</title>
        <authorList>
            <person name="Hofstatter P.G."/>
            <person name="Thangavel G."/>
            <person name="Lux T."/>
            <person name="Neumann P."/>
            <person name="Vondrak T."/>
            <person name="Novak P."/>
            <person name="Zhang M."/>
            <person name="Costa L."/>
            <person name="Castellani M."/>
            <person name="Scott A."/>
            <person name="Toegelov H."/>
            <person name="Fuchs J."/>
            <person name="Mata-Sucre Y."/>
            <person name="Dias Y."/>
            <person name="Vanzela A.L.L."/>
            <person name="Huettel B."/>
            <person name="Almeida C.C.S."/>
            <person name="Simkova H."/>
            <person name="Souza G."/>
            <person name="Pedrosa-Harand A."/>
            <person name="Macas J."/>
            <person name="Mayer K.F.X."/>
            <person name="Houben A."/>
            <person name="Marques A."/>
        </authorList>
    </citation>
    <scope>NUCLEOTIDE SEQUENCE</scope>
    <source>
        <strain evidence="7">RhyBre1mFocal</strain>
    </source>
</reference>
<evidence type="ECO:0000259" key="6">
    <source>
        <dbReference type="PROSITE" id="PS51745"/>
    </source>
</evidence>
<evidence type="ECO:0000256" key="4">
    <source>
        <dbReference type="SAM" id="Phobius"/>
    </source>
</evidence>
<dbReference type="CDD" id="cd06409">
    <property type="entry name" value="PB1_MUG70"/>
    <property type="match status" value="1"/>
</dbReference>
<dbReference type="PANTHER" id="PTHR48108:SF26">
    <property type="entry name" value="CBS DOMAIN-CONTAINING PROTEIN DDB_G0289609"/>
    <property type="match status" value="1"/>
</dbReference>
<keyword evidence="2" id="KW-0129">CBS domain</keyword>
<evidence type="ECO:0000256" key="3">
    <source>
        <dbReference type="SAM" id="MobiDB-lite"/>
    </source>
</evidence>
<gene>
    <name evidence="7" type="ORF">LUZ63_003961</name>
</gene>
<dbReference type="SMART" id="SM00116">
    <property type="entry name" value="CBS"/>
    <property type="match status" value="4"/>
</dbReference>
<keyword evidence="4" id="KW-0472">Membrane</keyword>
<dbReference type="InterPro" id="IPR000270">
    <property type="entry name" value="PB1_dom"/>
</dbReference>
<evidence type="ECO:0000256" key="2">
    <source>
        <dbReference type="PROSITE-ProRule" id="PRU00703"/>
    </source>
</evidence>
<dbReference type="PANTHER" id="PTHR48108">
    <property type="entry name" value="CBS DOMAIN-CONTAINING PROTEIN CBSX2, CHLOROPLASTIC"/>
    <property type="match status" value="1"/>
</dbReference>
<feature type="domain" description="CBS" evidence="5">
    <location>
        <begin position="227"/>
        <end position="284"/>
    </location>
</feature>